<name>A0A7U2F024_PHANO</name>
<gene>
    <name evidence="2" type="ORF">JI435_027880</name>
</gene>
<dbReference type="VEuPathDB" id="FungiDB:JI435_027880"/>
<protein>
    <submittedName>
        <fullName evidence="2">Uncharacterized protein</fullName>
    </submittedName>
</protein>
<dbReference type="EMBL" id="CP069027">
    <property type="protein sequence ID" value="QRC95058.1"/>
    <property type="molecule type" value="Genomic_DNA"/>
</dbReference>
<dbReference type="AlphaFoldDB" id="A0A7U2F024"/>
<sequence>MSWSEQFRYGSCGHYLRENSPCPTQQDSHRYEPDWLTECQMFDCQPARHRPGFCGKCHYYYIERYAHNFTGASNSGIDHSAPTTRSDSTGRSSSNTSNGANSFTPPTSDDSNDSSIPWQYRHREDTLSNPLPQARTAISLRYEAAEKRRSAPPDSHGTPIDYGRSLRNKTGQVYHNRLRRIQERVAEAFGLTWVKVNALMLNAQGEQARGRSEAASYSHT</sequence>
<feature type="region of interest" description="Disordered" evidence="1">
    <location>
        <begin position="77"/>
        <end position="117"/>
    </location>
</feature>
<organism evidence="2 3">
    <name type="scientific">Phaeosphaeria nodorum (strain SN15 / ATCC MYA-4574 / FGSC 10173)</name>
    <name type="common">Glume blotch fungus</name>
    <name type="synonym">Parastagonospora nodorum</name>
    <dbReference type="NCBI Taxonomy" id="321614"/>
    <lineage>
        <taxon>Eukaryota</taxon>
        <taxon>Fungi</taxon>
        <taxon>Dikarya</taxon>
        <taxon>Ascomycota</taxon>
        <taxon>Pezizomycotina</taxon>
        <taxon>Dothideomycetes</taxon>
        <taxon>Pleosporomycetidae</taxon>
        <taxon>Pleosporales</taxon>
        <taxon>Pleosporineae</taxon>
        <taxon>Phaeosphaeriaceae</taxon>
        <taxon>Parastagonospora</taxon>
    </lineage>
</organism>
<dbReference type="Proteomes" id="UP000663193">
    <property type="component" value="Chromosome 5"/>
</dbReference>
<proteinExistence type="predicted"/>
<evidence type="ECO:0000313" key="2">
    <source>
        <dbReference type="EMBL" id="QRC95058.1"/>
    </source>
</evidence>
<feature type="region of interest" description="Disordered" evidence="1">
    <location>
        <begin position="145"/>
        <end position="165"/>
    </location>
</feature>
<evidence type="ECO:0000313" key="3">
    <source>
        <dbReference type="Proteomes" id="UP000663193"/>
    </source>
</evidence>
<accession>A0A7U2F024</accession>
<evidence type="ECO:0000256" key="1">
    <source>
        <dbReference type="SAM" id="MobiDB-lite"/>
    </source>
</evidence>
<feature type="compositionally biased region" description="Low complexity" evidence="1">
    <location>
        <begin position="83"/>
        <end position="102"/>
    </location>
</feature>
<keyword evidence="3" id="KW-1185">Reference proteome</keyword>
<reference evidence="3" key="1">
    <citation type="journal article" date="2021" name="BMC Genomics">
        <title>Chromosome-level genome assembly and manually-curated proteome of model necrotroph Parastagonospora nodorum Sn15 reveals a genome-wide trove of candidate effector homologs, and redundancy of virulence-related functions within an accessory chromosome.</title>
        <authorList>
            <person name="Bertazzoni S."/>
            <person name="Jones D.A.B."/>
            <person name="Phan H.T."/>
            <person name="Tan K.-C."/>
            <person name="Hane J.K."/>
        </authorList>
    </citation>
    <scope>NUCLEOTIDE SEQUENCE [LARGE SCALE GENOMIC DNA]</scope>
    <source>
        <strain evidence="3">SN15 / ATCC MYA-4574 / FGSC 10173)</strain>
    </source>
</reference>